<accession>A0A6G4ZBZ2</accession>
<dbReference type="RefSeq" id="WP_025648593.1">
    <property type="nucleotide sequence ID" value="NZ_CP102297.1"/>
</dbReference>
<evidence type="ECO:0000313" key="2">
    <source>
        <dbReference type="EMBL" id="NGT89873.1"/>
    </source>
</evidence>
<dbReference type="Pfam" id="PF03572">
    <property type="entry name" value="Peptidase_S41"/>
    <property type="match status" value="1"/>
</dbReference>
<dbReference type="Gene3D" id="3.30.750.44">
    <property type="match status" value="1"/>
</dbReference>
<name>A0A6G4ZBZ2_CLOPF</name>
<sequence>MLFILISTLVACGNKVDIGTPLTEEQKIEDFNYLYKTIEENYPFLETNKRLNNVDWLSKKEEYLQRVKNTKSDIEFLMTLNSILSELNNGHTHMITNSSQFRDFREIYSMNKGWQKKVQLPVLNNKKALARYNIDKNEKVQVLNQGKNENTEGIRNASTKDIVEGKIGYIYIPQMISYYNMGKDIELIDEYLNNIKEYQALIIDIRGNGGGDSYYWISYLVPKLIDKVYENTTYSFWKDGEIINNYLKKSKVKYSTGFGEVKDLDTTKLVNLPVEVKEDFKYYSKNTMEISPSEDSIKFKGNIYMLVDKGVYSSSEAFASFAKQTGFATLIGERTGGDGIGSDPLLHMLPNSGYIFRFSKDMGTTADGTSNEEFKTEPDYLIEYAGKTGNFENDYCIKKVLELEEINR</sequence>
<dbReference type="Gene3D" id="3.90.226.10">
    <property type="entry name" value="2-enoyl-CoA Hydratase, Chain A, domain 1"/>
    <property type="match status" value="1"/>
</dbReference>
<organism evidence="2">
    <name type="scientific">Clostridium perfringens</name>
    <dbReference type="NCBI Taxonomy" id="1502"/>
    <lineage>
        <taxon>Bacteria</taxon>
        <taxon>Bacillati</taxon>
        <taxon>Bacillota</taxon>
        <taxon>Clostridia</taxon>
        <taxon>Eubacteriales</taxon>
        <taxon>Clostridiaceae</taxon>
        <taxon>Clostridium</taxon>
    </lineage>
</organism>
<proteinExistence type="predicted"/>
<gene>
    <name evidence="2" type="ORF">G6Z02_06515</name>
</gene>
<dbReference type="EMBL" id="JAALNF010000001">
    <property type="protein sequence ID" value="NGT89873.1"/>
    <property type="molecule type" value="Genomic_DNA"/>
</dbReference>
<dbReference type="AlphaFoldDB" id="A0A6G4ZBZ2"/>
<feature type="domain" description="Tail specific protease" evidence="1">
    <location>
        <begin position="166"/>
        <end position="380"/>
    </location>
</feature>
<protein>
    <submittedName>
        <fullName evidence="2">S41 family peptidase</fullName>
    </submittedName>
</protein>
<dbReference type="CDD" id="cd07563">
    <property type="entry name" value="Peptidase_S41_IRBP"/>
    <property type="match status" value="1"/>
</dbReference>
<comment type="caution">
    <text evidence="2">The sequence shown here is derived from an EMBL/GenBank/DDBJ whole genome shotgun (WGS) entry which is preliminary data.</text>
</comment>
<evidence type="ECO:0000259" key="1">
    <source>
        <dbReference type="Pfam" id="PF03572"/>
    </source>
</evidence>
<dbReference type="GO" id="GO:0006508">
    <property type="term" value="P:proteolysis"/>
    <property type="evidence" value="ECO:0007669"/>
    <property type="project" value="InterPro"/>
</dbReference>
<dbReference type="SUPFAM" id="SSF52096">
    <property type="entry name" value="ClpP/crotonase"/>
    <property type="match status" value="1"/>
</dbReference>
<dbReference type="InterPro" id="IPR029045">
    <property type="entry name" value="ClpP/crotonase-like_dom_sf"/>
</dbReference>
<dbReference type="InterPro" id="IPR005151">
    <property type="entry name" value="Tail-specific_protease"/>
</dbReference>
<dbReference type="GO" id="GO:0008236">
    <property type="term" value="F:serine-type peptidase activity"/>
    <property type="evidence" value="ECO:0007669"/>
    <property type="project" value="InterPro"/>
</dbReference>
<reference evidence="2" key="1">
    <citation type="submission" date="2020-02" db="EMBL/GenBank/DDBJ databases">
        <title>Genomic Insights into the Phylogeny and Genetic Plasticity of the Human and Animal Enteric Pathogen Clostridium perfringens.</title>
        <authorList>
            <person name="Feng Y."/>
            <person name="Hu Y."/>
        </authorList>
    </citation>
    <scope>NUCLEOTIDE SEQUENCE</scope>
    <source>
        <strain evidence="2">CP-08</strain>
    </source>
</reference>